<comment type="caution">
    <text evidence="9">The sequence shown here is derived from an EMBL/GenBank/DDBJ whole genome shotgun (WGS) entry which is preliminary data.</text>
</comment>
<evidence type="ECO:0000259" key="8">
    <source>
        <dbReference type="PROSITE" id="PS50048"/>
    </source>
</evidence>
<dbReference type="SUPFAM" id="SSF57701">
    <property type="entry name" value="Zn2/Cys6 DNA-binding domain"/>
    <property type="match status" value="1"/>
</dbReference>
<evidence type="ECO:0000256" key="7">
    <source>
        <dbReference type="SAM" id="MobiDB-lite"/>
    </source>
</evidence>
<dbReference type="InterPro" id="IPR052360">
    <property type="entry name" value="Transcr_Regulatory_Proteins"/>
</dbReference>
<protein>
    <recommendedName>
        <fullName evidence="8">Zn(2)-C6 fungal-type domain-containing protein</fullName>
    </recommendedName>
</protein>
<evidence type="ECO:0000256" key="3">
    <source>
        <dbReference type="ARBA" id="ARBA00023015"/>
    </source>
</evidence>
<dbReference type="CDD" id="cd00067">
    <property type="entry name" value="GAL4"/>
    <property type="match status" value="1"/>
</dbReference>
<proteinExistence type="predicted"/>
<dbReference type="EMBL" id="MU251402">
    <property type="protein sequence ID" value="KAG9236647.1"/>
    <property type="molecule type" value="Genomic_DNA"/>
</dbReference>
<dbReference type="OrthoDB" id="2593732at2759"/>
<dbReference type="Pfam" id="PF11951">
    <property type="entry name" value="Fungal_trans_2"/>
    <property type="match status" value="1"/>
</dbReference>
<dbReference type="PROSITE" id="PS50048">
    <property type="entry name" value="ZN2_CY6_FUNGAL_2"/>
    <property type="match status" value="1"/>
</dbReference>
<evidence type="ECO:0000256" key="5">
    <source>
        <dbReference type="ARBA" id="ARBA00023163"/>
    </source>
</evidence>
<keyword evidence="3" id="KW-0805">Transcription regulation</keyword>
<dbReference type="GO" id="GO:0003677">
    <property type="term" value="F:DNA binding"/>
    <property type="evidence" value="ECO:0007669"/>
    <property type="project" value="UniProtKB-KW"/>
</dbReference>
<organism evidence="9 10">
    <name type="scientific">Amylocarpus encephaloides</name>
    <dbReference type="NCBI Taxonomy" id="45428"/>
    <lineage>
        <taxon>Eukaryota</taxon>
        <taxon>Fungi</taxon>
        <taxon>Dikarya</taxon>
        <taxon>Ascomycota</taxon>
        <taxon>Pezizomycotina</taxon>
        <taxon>Leotiomycetes</taxon>
        <taxon>Helotiales</taxon>
        <taxon>Helotiales incertae sedis</taxon>
        <taxon>Amylocarpus</taxon>
    </lineage>
</organism>
<keyword evidence="1" id="KW-0479">Metal-binding</keyword>
<keyword evidence="4" id="KW-0238">DNA-binding</keyword>
<dbReference type="InterPro" id="IPR036864">
    <property type="entry name" value="Zn2-C6_fun-type_DNA-bd_sf"/>
</dbReference>
<feature type="region of interest" description="Disordered" evidence="7">
    <location>
        <begin position="1"/>
        <end position="23"/>
    </location>
</feature>
<reference evidence="9" key="1">
    <citation type="journal article" date="2021" name="IMA Fungus">
        <title>Genomic characterization of three marine fungi, including Emericellopsis atlantica sp. nov. with signatures of a generalist lifestyle and marine biomass degradation.</title>
        <authorList>
            <person name="Hagestad O.C."/>
            <person name="Hou L."/>
            <person name="Andersen J.H."/>
            <person name="Hansen E.H."/>
            <person name="Altermark B."/>
            <person name="Li C."/>
            <person name="Kuhnert E."/>
            <person name="Cox R.J."/>
            <person name="Crous P.W."/>
            <person name="Spatafora J.W."/>
            <person name="Lail K."/>
            <person name="Amirebrahimi M."/>
            <person name="Lipzen A."/>
            <person name="Pangilinan J."/>
            <person name="Andreopoulos W."/>
            <person name="Hayes R.D."/>
            <person name="Ng V."/>
            <person name="Grigoriev I.V."/>
            <person name="Jackson S.A."/>
            <person name="Sutton T.D.S."/>
            <person name="Dobson A.D.W."/>
            <person name="Rama T."/>
        </authorList>
    </citation>
    <scope>NUCLEOTIDE SEQUENCE</scope>
    <source>
        <strain evidence="9">TRa018bII</strain>
    </source>
</reference>
<dbReference type="Gene3D" id="4.10.240.10">
    <property type="entry name" value="Zn(2)-C6 fungal-type DNA-binding domain"/>
    <property type="match status" value="1"/>
</dbReference>
<dbReference type="InterPro" id="IPR001138">
    <property type="entry name" value="Zn2Cys6_DnaBD"/>
</dbReference>
<dbReference type="InterPro" id="IPR021858">
    <property type="entry name" value="Fun_TF"/>
</dbReference>
<evidence type="ECO:0000256" key="6">
    <source>
        <dbReference type="ARBA" id="ARBA00023242"/>
    </source>
</evidence>
<gene>
    <name evidence="9" type="ORF">BJ875DRAFT_371617</name>
</gene>
<dbReference type="PANTHER" id="PTHR36206:SF4">
    <property type="entry name" value="HYPOTHETICAL CONSERVED PROTEIN (EUROFUNG)-RELATED"/>
    <property type="match status" value="1"/>
</dbReference>
<evidence type="ECO:0000313" key="10">
    <source>
        <dbReference type="Proteomes" id="UP000824998"/>
    </source>
</evidence>
<keyword evidence="10" id="KW-1185">Reference proteome</keyword>
<dbReference type="Pfam" id="PF00172">
    <property type="entry name" value="Zn_clus"/>
    <property type="match status" value="1"/>
</dbReference>
<keyword evidence="6" id="KW-0539">Nucleus</keyword>
<sequence>MAPESPTKPQANVHRRRRQCGPKTRTGCQTCKIRRVKCDEAKPFCSRCTSTGRTCDGYLNSSSQSSPRITCDGTIAMRPSSQVPGNSQEKRAFAHFITQTSPELNGFYSSGFWDALLPQVSLGEPSLRHAVIAISSLHEDFAGKSMIKYPGKGDNAAFTLNQYTKALGHLRRSLATGKQAPMMALMSCILFVCFDSLRGYYQTAIVHLQSGMRILRDLRSSGRPIDPLIEDVIAPLLLRLGLQSILYIDTSEPHDRATFARELTQAVPQGKSVPDVFPSLEEARSSLNECCDGLFRMFYLCDGSLPMCCQSLEAHELLRNYAAKIMDWNRSFEKFMSLHSPSFTSRQVRGAALLKIHHTIVRIMSDVAPSMRDQRAIAEATNDAQQYTHFNHDFQIIINLSRSLITAAEQDARHGKPALTFSSDMGIIGPLYYVGVKCQVPSLKREAMDLLQRCPRKEGMWDSVTAVNLVHQFWEMEERQRALNTRHLGDESIDVPLNEVVDLVFYEGGEWQWVWKELVPPNQPLSSGRLQRLATPTSIYSQFPA</sequence>
<evidence type="ECO:0000256" key="2">
    <source>
        <dbReference type="ARBA" id="ARBA00022833"/>
    </source>
</evidence>
<accession>A0A9P7YN87</accession>
<evidence type="ECO:0000256" key="1">
    <source>
        <dbReference type="ARBA" id="ARBA00022723"/>
    </source>
</evidence>
<dbReference type="Proteomes" id="UP000824998">
    <property type="component" value="Unassembled WGS sequence"/>
</dbReference>
<keyword evidence="5" id="KW-0804">Transcription</keyword>
<dbReference type="PANTHER" id="PTHR36206">
    <property type="entry name" value="ASPERCRYPTIN BIOSYNTHESIS CLUSTER-SPECIFIC TRANSCRIPTION REGULATOR ATNN-RELATED"/>
    <property type="match status" value="1"/>
</dbReference>
<dbReference type="GO" id="GO:0008270">
    <property type="term" value="F:zinc ion binding"/>
    <property type="evidence" value="ECO:0007669"/>
    <property type="project" value="InterPro"/>
</dbReference>
<evidence type="ECO:0000256" key="4">
    <source>
        <dbReference type="ARBA" id="ARBA00023125"/>
    </source>
</evidence>
<dbReference type="GO" id="GO:0000981">
    <property type="term" value="F:DNA-binding transcription factor activity, RNA polymerase II-specific"/>
    <property type="evidence" value="ECO:0007669"/>
    <property type="project" value="InterPro"/>
</dbReference>
<dbReference type="SMART" id="SM00066">
    <property type="entry name" value="GAL4"/>
    <property type="match status" value="1"/>
</dbReference>
<evidence type="ECO:0000313" key="9">
    <source>
        <dbReference type="EMBL" id="KAG9236647.1"/>
    </source>
</evidence>
<dbReference type="PROSITE" id="PS00463">
    <property type="entry name" value="ZN2_CY6_FUNGAL_1"/>
    <property type="match status" value="1"/>
</dbReference>
<feature type="domain" description="Zn(2)-C6 fungal-type" evidence="8">
    <location>
        <begin position="27"/>
        <end position="55"/>
    </location>
</feature>
<dbReference type="AlphaFoldDB" id="A0A9P7YN87"/>
<keyword evidence="2" id="KW-0862">Zinc</keyword>
<name>A0A9P7YN87_9HELO</name>